<dbReference type="PROSITE" id="PS51257">
    <property type="entry name" value="PROKAR_LIPOPROTEIN"/>
    <property type="match status" value="1"/>
</dbReference>
<name>A0A4R6IIW0_9SPHI</name>
<organism evidence="5 6">
    <name type="scientific">Pedobacter duraquae</name>
    <dbReference type="NCBI Taxonomy" id="425511"/>
    <lineage>
        <taxon>Bacteria</taxon>
        <taxon>Pseudomonadati</taxon>
        <taxon>Bacteroidota</taxon>
        <taxon>Sphingobacteriia</taxon>
        <taxon>Sphingobacteriales</taxon>
        <taxon>Sphingobacteriaceae</taxon>
        <taxon>Pedobacter</taxon>
    </lineage>
</organism>
<evidence type="ECO:0000313" key="5">
    <source>
        <dbReference type="EMBL" id="TDO21865.1"/>
    </source>
</evidence>
<dbReference type="Gene3D" id="3.40.50.880">
    <property type="match status" value="1"/>
</dbReference>
<dbReference type="CDD" id="cd03145">
    <property type="entry name" value="GAT1_cyanophycinase"/>
    <property type="match status" value="1"/>
</dbReference>
<protein>
    <submittedName>
        <fullName evidence="5">Cyanophycinase-like exopeptidase</fullName>
    </submittedName>
</protein>
<dbReference type="GO" id="GO:0006508">
    <property type="term" value="P:proteolysis"/>
    <property type="evidence" value="ECO:0007669"/>
    <property type="project" value="UniProtKB-KW"/>
</dbReference>
<dbReference type="Proteomes" id="UP000295499">
    <property type="component" value="Unassembled WGS sequence"/>
</dbReference>
<evidence type="ECO:0000313" key="6">
    <source>
        <dbReference type="Proteomes" id="UP000295499"/>
    </source>
</evidence>
<reference evidence="5 6" key="1">
    <citation type="submission" date="2019-03" db="EMBL/GenBank/DDBJ databases">
        <title>Genomic Encyclopedia of Archaeal and Bacterial Type Strains, Phase II (KMG-II): from individual species to whole genera.</title>
        <authorList>
            <person name="Goeker M."/>
        </authorList>
    </citation>
    <scope>NUCLEOTIDE SEQUENCE [LARGE SCALE GENOMIC DNA]</scope>
    <source>
        <strain evidence="5 6">DSM 19034</strain>
    </source>
</reference>
<keyword evidence="2" id="KW-0645">Protease</keyword>
<dbReference type="InterPro" id="IPR005320">
    <property type="entry name" value="Peptidase_S51"/>
</dbReference>
<evidence type="ECO:0000256" key="1">
    <source>
        <dbReference type="ARBA" id="ARBA00006534"/>
    </source>
</evidence>
<comment type="caution">
    <text evidence="5">The sequence shown here is derived from an EMBL/GenBank/DDBJ whole genome shotgun (WGS) entry which is preliminary data.</text>
</comment>
<proteinExistence type="inferred from homology"/>
<dbReference type="RefSeq" id="WP_133556705.1">
    <property type="nucleotide sequence ID" value="NZ_SNWM01000003.1"/>
</dbReference>
<dbReference type="Pfam" id="PF03575">
    <property type="entry name" value="Peptidase_S51"/>
    <property type="match status" value="1"/>
</dbReference>
<dbReference type="OrthoDB" id="9799980at2"/>
<keyword evidence="3" id="KW-0378">Hydrolase</keyword>
<dbReference type="AlphaFoldDB" id="A0A4R6IIW0"/>
<evidence type="ECO:0000256" key="4">
    <source>
        <dbReference type="ARBA" id="ARBA00022825"/>
    </source>
</evidence>
<gene>
    <name evidence="5" type="ORF">CLV32_2973</name>
</gene>
<keyword evidence="4" id="KW-0720">Serine protease</keyword>
<evidence type="ECO:0000256" key="2">
    <source>
        <dbReference type="ARBA" id="ARBA00022670"/>
    </source>
</evidence>
<evidence type="ECO:0000256" key="3">
    <source>
        <dbReference type="ARBA" id="ARBA00022801"/>
    </source>
</evidence>
<keyword evidence="6" id="KW-1185">Reference proteome</keyword>
<dbReference type="GO" id="GO:0008236">
    <property type="term" value="F:serine-type peptidase activity"/>
    <property type="evidence" value="ECO:0007669"/>
    <property type="project" value="UniProtKB-KW"/>
</dbReference>
<dbReference type="InterPro" id="IPR029062">
    <property type="entry name" value="Class_I_gatase-like"/>
</dbReference>
<dbReference type="SUPFAM" id="SSF52317">
    <property type="entry name" value="Class I glutamine amidotransferase-like"/>
    <property type="match status" value="1"/>
</dbReference>
<sequence length="358" mass="38159">MYNKRPTLLIAFIFGCISVIGCSKSVDGATPGSGGTGGGAVVKRRPASIGLLGDSANVNTPVNGGMVLMGGGTDVEAAFKWMIDRSGGGDVVIIRVSGTDAYNTFVNKIGQVNSVETLKIDTKELADNDTVANIIRNAEMLFIAGGDQSDYMNLWRGTKTGKALNYLLQEKKVPFGGTSAGCAILSGFYFSGEQGSVVSPDALANPYIPGVTLYNNDFLHAPYLANVLTDQHYLTRGREGRQVAFLSRIYKDWNILAKGIAADEKTAVCIDKDGKAQVFGSSKAYFIIPDGTKTPEQVVAGKPLIWNRNGQALSVYEISGSATGNGNFNVATFNQSEASGGTWYWWSANNNELTKTLK</sequence>
<accession>A0A4R6IIW0</accession>
<dbReference type="EMBL" id="SNWM01000003">
    <property type="protein sequence ID" value="TDO21865.1"/>
    <property type="molecule type" value="Genomic_DNA"/>
</dbReference>
<dbReference type="PANTHER" id="PTHR36175">
    <property type="entry name" value="CYANOPHYCINASE"/>
    <property type="match status" value="1"/>
</dbReference>
<comment type="similarity">
    <text evidence="1">Belongs to the peptidase S51 family.</text>
</comment>
<dbReference type="PANTHER" id="PTHR36175:SF1">
    <property type="entry name" value="CYANOPHYCINASE"/>
    <property type="match status" value="1"/>
</dbReference>